<organism evidence="1 2">
    <name type="scientific">Dendrobium nobile</name>
    <name type="common">Orchid</name>
    <dbReference type="NCBI Taxonomy" id="94219"/>
    <lineage>
        <taxon>Eukaryota</taxon>
        <taxon>Viridiplantae</taxon>
        <taxon>Streptophyta</taxon>
        <taxon>Embryophyta</taxon>
        <taxon>Tracheophyta</taxon>
        <taxon>Spermatophyta</taxon>
        <taxon>Magnoliopsida</taxon>
        <taxon>Liliopsida</taxon>
        <taxon>Asparagales</taxon>
        <taxon>Orchidaceae</taxon>
        <taxon>Epidendroideae</taxon>
        <taxon>Malaxideae</taxon>
        <taxon>Dendrobiinae</taxon>
        <taxon>Dendrobium</taxon>
    </lineage>
</organism>
<dbReference type="Proteomes" id="UP000829196">
    <property type="component" value="Unassembled WGS sequence"/>
</dbReference>
<keyword evidence="2" id="KW-1185">Reference proteome</keyword>
<accession>A0A8T3C7S9</accession>
<gene>
    <name evidence="1" type="ORF">KFK09_002761</name>
</gene>
<protein>
    <submittedName>
        <fullName evidence="1">Uncharacterized protein</fullName>
    </submittedName>
</protein>
<dbReference type="EMBL" id="JAGYWB010000003">
    <property type="protein sequence ID" value="KAI0527162.1"/>
    <property type="molecule type" value="Genomic_DNA"/>
</dbReference>
<evidence type="ECO:0000313" key="1">
    <source>
        <dbReference type="EMBL" id="KAI0527162.1"/>
    </source>
</evidence>
<sequence>MACPLIYLSELDFPPRIVQDDFGLSWDDQCMAKSREQGDDVAIGRADQTKVISKSARFEERENHLIFYKISEEREREGIKEKSWISEAAERFLSVAAVGESVDLAVRAREQKLGIDPDLQTVINWRIIDNSGKWPIFASDISSYCSSFVTE</sequence>
<evidence type="ECO:0000313" key="2">
    <source>
        <dbReference type="Proteomes" id="UP000829196"/>
    </source>
</evidence>
<comment type="caution">
    <text evidence="1">The sequence shown here is derived from an EMBL/GenBank/DDBJ whole genome shotgun (WGS) entry which is preliminary data.</text>
</comment>
<proteinExistence type="predicted"/>
<name>A0A8T3C7S9_DENNO</name>
<dbReference type="AlphaFoldDB" id="A0A8T3C7S9"/>
<reference evidence="1" key="1">
    <citation type="journal article" date="2022" name="Front. Genet.">
        <title>Chromosome-Scale Assembly of the Dendrobium nobile Genome Provides Insights Into the Molecular Mechanism of the Biosynthesis of the Medicinal Active Ingredient of Dendrobium.</title>
        <authorList>
            <person name="Xu Q."/>
            <person name="Niu S.-C."/>
            <person name="Li K.-L."/>
            <person name="Zheng P.-J."/>
            <person name="Zhang X.-J."/>
            <person name="Jia Y."/>
            <person name="Liu Y."/>
            <person name="Niu Y.-X."/>
            <person name="Yu L.-H."/>
            <person name="Chen D.-F."/>
            <person name="Zhang G.-Q."/>
        </authorList>
    </citation>
    <scope>NUCLEOTIDE SEQUENCE</scope>
    <source>
        <tissue evidence="1">Leaf</tissue>
    </source>
</reference>